<dbReference type="Gene3D" id="3.30.1120.40">
    <property type="entry name" value="Stage V sporulation protein G"/>
    <property type="match status" value="1"/>
</dbReference>
<dbReference type="AlphaFoldDB" id="A0A399FW42"/>
<reference evidence="1 2" key="1">
    <citation type="submission" date="2018-08" db="EMBL/GenBank/DDBJ databases">
        <title>Draft genome of candidate division NPL-UPA2 bacterium Unc8 that adapted to ultra-basic serpentinizing groundwater.</title>
        <authorList>
            <person name="Ishii S."/>
            <person name="Suzuki S."/>
            <person name="Nealson K.H."/>
        </authorList>
    </citation>
    <scope>NUCLEOTIDE SEQUENCE [LARGE SCALE GENOMIC DNA]</scope>
    <source>
        <strain evidence="1">Unc8</strain>
    </source>
</reference>
<dbReference type="SUPFAM" id="SSF160537">
    <property type="entry name" value="SpoVG-like"/>
    <property type="match status" value="1"/>
</dbReference>
<accession>A0A399FW42</accession>
<protein>
    <submittedName>
        <fullName evidence="1">Uncharacterized protein</fullName>
    </submittedName>
</protein>
<dbReference type="GO" id="GO:0030435">
    <property type="term" value="P:sporulation resulting in formation of a cellular spore"/>
    <property type="evidence" value="ECO:0007669"/>
    <property type="project" value="InterPro"/>
</dbReference>
<dbReference type="EMBL" id="NDHY01000014">
    <property type="protein sequence ID" value="RIH99715.1"/>
    <property type="molecule type" value="Genomic_DNA"/>
</dbReference>
<name>A0A399FW42_UNCN2</name>
<proteinExistence type="predicted"/>
<dbReference type="Proteomes" id="UP000266287">
    <property type="component" value="Unassembled WGS sequence"/>
</dbReference>
<organism evidence="1 2">
    <name type="scientific">candidate division NPL-UPA2 bacterium Unc8</name>
    <dbReference type="NCBI Taxonomy" id="1980939"/>
    <lineage>
        <taxon>Bacteria</taxon>
    </lineage>
</organism>
<comment type="caution">
    <text evidence="1">The sequence shown here is derived from an EMBL/GenBank/DDBJ whole genome shotgun (WGS) entry which is preliminary data.</text>
</comment>
<dbReference type="InterPro" id="IPR036751">
    <property type="entry name" value="SpoVG_sf"/>
</dbReference>
<sequence length="202" mass="23527">MFKKRLLTIVLLFVITGFLSVFSREIDRIIVTELNIETVNGKEMLEIILNDRIQVREIEIIGEFAGRTIIKFPAYISRRGSYYPCLEVLKEELQKEIIRAVESGESSDKRPGKLRWEITRLAEFTGHSRTRAHFSITFNDALRINGRIVERADGTVWISWPARPPQEGERGWQRQVEILDRTLRRSIEKALIENYESGKLIP</sequence>
<evidence type="ECO:0000313" key="2">
    <source>
        <dbReference type="Proteomes" id="UP000266287"/>
    </source>
</evidence>
<evidence type="ECO:0000313" key="1">
    <source>
        <dbReference type="EMBL" id="RIH99715.1"/>
    </source>
</evidence>
<gene>
    <name evidence="1" type="ORF">B9J77_04820</name>
</gene>